<dbReference type="PANTHER" id="PTHR45527:SF1">
    <property type="entry name" value="FATTY ACID SYNTHASE"/>
    <property type="match status" value="1"/>
</dbReference>
<evidence type="ECO:0000259" key="1">
    <source>
        <dbReference type="Pfam" id="PF00501"/>
    </source>
</evidence>
<dbReference type="Gene3D" id="3.40.50.12780">
    <property type="entry name" value="N-terminal domain of ligase-like"/>
    <property type="match status" value="1"/>
</dbReference>
<organism evidence="3 4">
    <name type="scientific">Dickeya undicola</name>
    <dbReference type="NCBI Taxonomy" id="1577887"/>
    <lineage>
        <taxon>Bacteria</taxon>
        <taxon>Pseudomonadati</taxon>
        <taxon>Pseudomonadota</taxon>
        <taxon>Gammaproteobacteria</taxon>
        <taxon>Enterobacterales</taxon>
        <taxon>Pectobacteriaceae</taxon>
        <taxon>Dickeya</taxon>
    </lineage>
</organism>
<dbReference type="InterPro" id="IPR025110">
    <property type="entry name" value="AMP-bd_C"/>
</dbReference>
<dbReference type="Gene3D" id="3.30.300.30">
    <property type="match status" value="1"/>
</dbReference>
<evidence type="ECO:0000313" key="3">
    <source>
        <dbReference type="EMBL" id="RNM04254.1"/>
    </source>
</evidence>
<name>A0A3N0FVQ2_9GAMM</name>
<comment type="caution">
    <text evidence="3">The sequence shown here is derived from an EMBL/GenBank/DDBJ whole genome shotgun (WGS) entry which is preliminary data.</text>
</comment>
<dbReference type="PANTHER" id="PTHR45527">
    <property type="entry name" value="NONRIBOSOMAL PEPTIDE SYNTHETASE"/>
    <property type="match status" value="1"/>
</dbReference>
<dbReference type="GO" id="GO:0044550">
    <property type="term" value="P:secondary metabolite biosynthetic process"/>
    <property type="evidence" value="ECO:0007669"/>
    <property type="project" value="TreeGrafter"/>
</dbReference>
<dbReference type="PROSITE" id="PS00455">
    <property type="entry name" value="AMP_BINDING"/>
    <property type="match status" value="1"/>
</dbReference>
<gene>
    <name evidence="3" type="ORF">EF878_16620</name>
</gene>
<dbReference type="InterPro" id="IPR042099">
    <property type="entry name" value="ANL_N_sf"/>
</dbReference>
<dbReference type="InterPro" id="IPR000873">
    <property type="entry name" value="AMP-dep_synth/lig_dom"/>
</dbReference>
<feature type="domain" description="AMP-binding enzyme C-terminal" evidence="2">
    <location>
        <begin position="419"/>
        <end position="491"/>
    </location>
</feature>
<dbReference type="InterPro" id="IPR045851">
    <property type="entry name" value="AMP-bd_C_sf"/>
</dbReference>
<dbReference type="Pfam" id="PF00501">
    <property type="entry name" value="AMP-binding"/>
    <property type="match status" value="1"/>
</dbReference>
<dbReference type="EMBL" id="RJLR01000027">
    <property type="protein sequence ID" value="RNM04254.1"/>
    <property type="molecule type" value="Genomic_DNA"/>
</dbReference>
<proteinExistence type="predicted"/>
<dbReference type="OrthoDB" id="5817163at2"/>
<evidence type="ECO:0000259" key="2">
    <source>
        <dbReference type="Pfam" id="PF13193"/>
    </source>
</evidence>
<dbReference type="GO" id="GO:0043041">
    <property type="term" value="P:amino acid activation for nonribosomal peptide biosynthetic process"/>
    <property type="evidence" value="ECO:0007669"/>
    <property type="project" value="TreeGrafter"/>
</dbReference>
<dbReference type="SUPFAM" id="SSF56801">
    <property type="entry name" value="Acetyl-CoA synthetase-like"/>
    <property type="match status" value="1"/>
</dbReference>
<dbReference type="AlphaFoldDB" id="A0A3N0FVQ2"/>
<dbReference type="InterPro" id="IPR020845">
    <property type="entry name" value="AMP-binding_CS"/>
</dbReference>
<accession>A0A3N0FVQ2</accession>
<protein>
    <submittedName>
        <fullName evidence="3">Thioester reductase</fullName>
    </submittedName>
</protein>
<evidence type="ECO:0000313" key="4">
    <source>
        <dbReference type="Proteomes" id="UP000276061"/>
    </source>
</evidence>
<dbReference type="GO" id="GO:0031177">
    <property type="term" value="F:phosphopantetheine binding"/>
    <property type="evidence" value="ECO:0007669"/>
    <property type="project" value="TreeGrafter"/>
</dbReference>
<sequence length="506" mass="55568">MPSLKKDNLSVPDVLYKIVNTFPNKTAIISEKKEISYQSLWEASSRIAGVLREYGVKKGDVIALKIEREIELYVLLVAVLRIGAVIAPVGAGTPTGYIHEVLSSSHAKIYIHNDGDDIHTDRCSTLTVNTLFSLKPATDIAFCDEPLSGDDPAIIFMTSGSTGHPKSVWIRHGGLSRLGIPITQLGNSAQERYLQLADVAFAASANEIWMSMLTGSTLVVAPSGLPDLLRLEQWVVKYGITQLFLSGGLFRLLVETSSEIFSLPCNVIVSGDFVVPRLFIQAAQLGSACIFNGFGCTENSAISSLYRVKPEQTFSDANPIPVGTPLPHVEMVVLNQEGKRCHPGEQGELYIGGAGVALGYADEASTAAMFFDMSWQGKQQRFYRTADKATYDTDDNIIVLGRLGHICKVRGFRVDITGIEHVLRSHPEIEDVVITHETTSEESRLHACYVTASSSLSEDEVSRFLQARLPHYMIPEKFTRISAIPMTFNGKRDRREMGKRLATGEI</sequence>
<dbReference type="Pfam" id="PF13193">
    <property type="entry name" value="AMP-binding_C"/>
    <property type="match status" value="1"/>
</dbReference>
<dbReference type="Proteomes" id="UP000276061">
    <property type="component" value="Unassembled WGS sequence"/>
</dbReference>
<dbReference type="GO" id="GO:0005737">
    <property type="term" value="C:cytoplasm"/>
    <property type="evidence" value="ECO:0007669"/>
    <property type="project" value="TreeGrafter"/>
</dbReference>
<dbReference type="RefSeq" id="WP_123253104.1">
    <property type="nucleotide sequence ID" value="NZ_RJLR01000027.1"/>
</dbReference>
<reference evidence="3 4" key="1">
    <citation type="submission" date="2018-11" db="EMBL/GenBank/DDBJ databases">
        <title>Characterization of surface water Dickeya isolates.</title>
        <authorList>
            <person name="Van Gijsegem F."/>
            <person name="Pedron J."/>
        </authorList>
    </citation>
    <scope>NUCLEOTIDE SEQUENCE [LARGE SCALE GENOMIC DNA]</scope>
    <source>
        <strain evidence="3 4">FVG1-MFV-O17</strain>
    </source>
</reference>
<feature type="domain" description="AMP-dependent synthetase/ligase" evidence="1">
    <location>
        <begin position="19"/>
        <end position="360"/>
    </location>
</feature>